<name>A0A1J0VKZ7_9NOCA</name>
<keyword evidence="5" id="KW-0472">Membrane</keyword>
<evidence type="ECO:0000259" key="6">
    <source>
        <dbReference type="PROSITE" id="PS50011"/>
    </source>
</evidence>
<dbReference type="Pfam" id="PF00069">
    <property type="entry name" value="Pkinase"/>
    <property type="match status" value="1"/>
</dbReference>
<keyword evidence="3" id="KW-0418">Kinase</keyword>
<proteinExistence type="predicted"/>
<dbReference type="InterPro" id="IPR011009">
    <property type="entry name" value="Kinase-like_dom_sf"/>
</dbReference>
<dbReference type="Proteomes" id="UP000183810">
    <property type="component" value="Chromosome"/>
</dbReference>
<gene>
    <name evidence="7" type="ORF">BOX37_00560</name>
</gene>
<dbReference type="SUPFAM" id="SSF56112">
    <property type="entry name" value="Protein kinase-like (PK-like)"/>
    <property type="match status" value="1"/>
</dbReference>
<dbReference type="PANTHER" id="PTHR43289">
    <property type="entry name" value="MITOGEN-ACTIVATED PROTEIN KINASE KINASE KINASE 20-RELATED"/>
    <property type="match status" value="1"/>
</dbReference>
<dbReference type="KEGG" id="nsl:BOX37_00560"/>
<dbReference type="AlphaFoldDB" id="A0A1J0VKZ7"/>
<keyword evidence="4" id="KW-0067">ATP-binding</keyword>
<keyword evidence="5" id="KW-1133">Transmembrane helix</keyword>
<dbReference type="GO" id="GO:0005524">
    <property type="term" value="F:ATP binding"/>
    <property type="evidence" value="ECO:0007669"/>
    <property type="project" value="UniProtKB-KW"/>
</dbReference>
<dbReference type="InterPro" id="IPR000719">
    <property type="entry name" value="Prot_kinase_dom"/>
</dbReference>
<evidence type="ECO:0000313" key="7">
    <source>
        <dbReference type="EMBL" id="APE32715.1"/>
    </source>
</evidence>
<evidence type="ECO:0000256" key="5">
    <source>
        <dbReference type="SAM" id="Phobius"/>
    </source>
</evidence>
<evidence type="ECO:0000256" key="4">
    <source>
        <dbReference type="ARBA" id="ARBA00022840"/>
    </source>
</evidence>
<accession>A0A1J0VKZ7</accession>
<protein>
    <recommendedName>
        <fullName evidence="6">Protein kinase domain-containing protein</fullName>
    </recommendedName>
</protein>
<sequence>MTIQPLGPGDPERIGRYRLLGALEPTVGFRPILAAAPDDSLVVVHQAQPEMLDEPDFRIRLRHSAIAGMRVSGASNTTVLDVDADEERPWLASAFVPGIRLDRAIQTCGPLPVPAVRALAAALATALRAVHAAGLVHQRVRADSVLLTRDSGCLGEIGITPAAGPAPTGTATVLGTPEFLSPEQALGLQLTPAADVFALGSVLAFAAGGFAPFTAPSVPYILFNIAQRDPDLSRVPEPLRELIAACLRKEPGARPTPAQILDYLGGPPSGPAPWPADLVADIDSRRQHVSALLAALPPVVAADPVPARPLPEVAAAAMARVRAWTMDHWQRSGPRARRGLGAGLAALLLLVTTGVVLLARASGEPTPVTGLALAELRRIDACPWLDTVMGDTVPVVPTPLPRDAWELTPTPSWGCRAVAGKNTIELTLGKEMEYLTAHQSIVDDIPIIHGTPHGCVRVIASPGGEHEAGLVLDYTQYGDETNCGTADHLIAEFARTLTSAPRAADRGDSLAALDPCALLDRDNVAQRIGAVPKAPTIADAHTCEWTGEVDLTLDLLRTSTLTSGDEVITTTVDGFRVFLDQGRSNAICTRAALAPGSDEETIEIQISGIPDDRRDEYCAVAVAVLRDVVTKLPAS</sequence>
<dbReference type="OrthoDB" id="9762169at2"/>
<dbReference type="EMBL" id="CP018082">
    <property type="protein sequence ID" value="APE32715.1"/>
    <property type="molecule type" value="Genomic_DNA"/>
</dbReference>
<keyword evidence="5" id="KW-0812">Transmembrane</keyword>
<keyword evidence="2" id="KW-0547">Nucleotide-binding</keyword>
<evidence type="ECO:0000256" key="1">
    <source>
        <dbReference type="ARBA" id="ARBA00022679"/>
    </source>
</evidence>
<dbReference type="SMART" id="SM00220">
    <property type="entry name" value="S_TKc"/>
    <property type="match status" value="1"/>
</dbReference>
<feature type="transmembrane region" description="Helical" evidence="5">
    <location>
        <begin position="340"/>
        <end position="359"/>
    </location>
</feature>
<dbReference type="PROSITE" id="PS50011">
    <property type="entry name" value="PROTEIN_KINASE_DOM"/>
    <property type="match status" value="1"/>
</dbReference>
<evidence type="ECO:0000256" key="2">
    <source>
        <dbReference type="ARBA" id="ARBA00022741"/>
    </source>
</evidence>
<keyword evidence="8" id="KW-1185">Reference proteome</keyword>
<dbReference type="Gene3D" id="1.10.510.10">
    <property type="entry name" value="Transferase(Phosphotransferase) domain 1"/>
    <property type="match status" value="1"/>
</dbReference>
<evidence type="ECO:0000313" key="8">
    <source>
        <dbReference type="Proteomes" id="UP000183810"/>
    </source>
</evidence>
<reference evidence="7" key="1">
    <citation type="submission" date="2016-11" db="EMBL/GenBank/DDBJ databases">
        <authorList>
            <person name="Jaros S."/>
            <person name="Januszkiewicz K."/>
            <person name="Wedrychowicz H."/>
        </authorList>
    </citation>
    <scope>NUCLEOTIDE SEQUENCE [LARGE SCALE GENOMIC DNA]</scope>
    <source>
        <strain evidence="7">Y48</strain>
    </source>
</reference>
<dbReference type="PANTHER" id="PTHR43289:SF34">
    <property type="entry name" value="SERINE_THREONINE-PROTEIN KINASE YBDM-RELATED"/>
    <property type="match status" value="1"/>
</dbReference>
<evidence type="ECO:0000256" key="3">
    <source>
        <dbReference type="ARBA" id="ARBA00022777"/>
    </source>
</evidence>
<keyword evidence="1" id="KW-0808">Transferase</keyword>
<dbReference type="RefSeq" id="WP_071925735.1">
    <property type="nucleotide sequence ID" value="NZ_CP018082.1"/>
</dbReference>
<dbReference type="GO" id="GO:0004674">
    <property type="term" value="F:protein serine/threonine kinase activity"/>
    <property type="evidence" value="ECO:0007669"/>
    <property type="project" value="TreeGrafter"/>
</dbReference>
<organism evidence="7 8">
    <name type="scientific">Nocardia mangyaensis</name>
    <dbReference type="NCBI Taxonomy" id="2213200"/>
    <lineage>
        <taxon>Bacteria</taxon>
        <taxon>Bacillati</taxon>
        <taxon>Actinomycetota</taxon>
        <taxon>Actinomycetes</taxon>
        <taxon>Mycobacteriales</taxon>
        <taxon>Nocardiaceae</taxon>
        <taxon>Nocardia</taxon>
    </lineage>
</organism>
<feature type="domain" description="Protein kinase" evidence="6">
    <location>
        <begin position="1"/>
        <end position="275"/>
    </location>
</feature>